<sequence length="723" mass="76232">MTYALRPAGTDPQDAQNGTALSSAPEDRPGSHSFVRIDPMRHILLPLALLAAAGTSPGQDAERASHGLGAAAPQISFEEQHGDFIVRQYQLGCLSQLTYLLGSGNEAAIVDPQRDVTHYEEDADALGLDIKWVILTHTNADFVAGHTELARRYDATILISGESGSLFEHDALQDGDRRPLGDVELEFWATPGHTLDSMTTLVHLPGVSPDPAYIITGDTLFIGGIGRPDLVGGEITPSVLAGRAFDTMQRFKTLPDATKILPGHGAGSLCGAHLSPETVSTVGAERATNPYLQIESRTAFISRVITGLPVAPKYFAFNVNLNRTGPPAVDWKDEMPPSLAPDEVAKRAQDGAWLIDLRGAKEYANGHISGAVNIDVRGRIDTWTGIAVPFEADLLLVGDDDLVKEAAFRFRRIGLDHLGGYLAGGMDAWKSAGQPVRRSELIDPAELAARIAAGTEPVLVDVRTPTEYEELRVGDYANLPVSDAAAFGRVLDRTQPVTFLCNSAYRSSMAVGLAERQGFENVSSLDGGLDAWLDAGLPVIGTMSEETDVSTAMAGPTTNSVPGAGSPMILPEPMEPGAVARAMMDQPQLYRIIDIRPSWQFDEYHIAGASNVAPAAVEAFILGLPAGVRAILVDRDGTTAFAVAGLLQGSAAGETHSLRAMIGGTAAYFREVELGESALRGAVGSSPMPTSAPAADSASASPAAPAPAASAKKPQSKRRSAGC</sequence>
<feature type="domain" description="Rhodanese" evidence="3">
    <location>
        <begin position="348"/>
        <end position="438"/>
    </location>
</feature>
<feature type="region of interest" description="Disordered" evidence="2">
    <location>
        <begin position="1"/>
        <end position="33"/>
    </location>
</feature>
<organism evidence="4 5">
    <name type="scientific">Saltatorellus ferox</name>
    <dbReference type="NCBI Taxonomy" id="2528018"/>
    <lineage>
        <taxon>Bacteria</taxon>
        <taxon>Pseudomonadati</taxon>
        <taxon>Planctomycetota</taxon>
        <taxon>Planctomycetia</taxon>
        <taxon>Planctomycetia incertae sedis</taxon>
        <taxon>Saltatorellus</taxon>
    </lineage>
</organism>
<dbReference type="CDD" id="cd07724">
    <property type="entry name" value="POD-like_MBL-fold"/>
    <property type="match status" value="1"/>
</dbReference>
<keyword evidence="1" id="KW-0479">Metal-binding</keyword>
<dbReference type="Gene3D" id="3.60.15.10">
    <property type="entry name" value="Ribonuclease Z/Hydroxyacylglutathione hydrolase-like"/>
    <property type="match status" value="1"/>
</dbReference>
<dbReference type="InterPro" id="IPR036873">
    <property type="entry name" value="Rhodanese-like_dom_sf"/>
</dbReference>
<proteinExistence type="predicted"/>
<dbReference type="GO" id="GO:0050313">
    <property type="term" value="F:sulfur dioxygenase activity"/>
    <property type="evidence" value="ECO:0007669"/>
    <property type="project" value="InterPro"/>
</dbReference>
<dbReference type="EMBL" id="CP036434">
    <property type="protein sequence ID" value="QDV09120.1"/>
    <property type="molecule type" value="Genomic_DNA"/>
</dbReference>
<dbReference type="InterPro" id="IPR051682">
    <property type="entry name" value="Mito_Persulfide_Diox"/>
</dbReference>
<dbReference type="SUPFAM" id="SSF56281">
    <property type="entry name" value="Metallo-hydrolase/oxidoreductase"/>
    <property type="match status" value="1"/>
</dbReference>
<keyword evidence="5" id="KW-1185">Reference proteome</keyword>
<dbReference type="Pfam" id="PF00753">
    <property type="entry name" value="Lactamase_B"/>
    <property type="match status" value="1"/>
</dbReference>
<dbReference type="SMART" id="SM00450">
    <property type="entry name" value="RHOD"/>
    <property type="match status" value="3"/>
</dbReference>
<dbReference type="Pfam" id="PF00581">
    <property type="entry name" value="Rhodanese"/>
    <property type="match status" value="3"/>
</dbReference>
<dbReference type="SUPFAM" id="SSF52821">
    <property type="entry name" value="Rhodanese/Cell cycle control phosphatase"/>
    <property type="match status" value="3"/>
</dbReference>
<dbReference type="InterPro" id="IPR001279">
    <property type="entry name" value="Metallo-B-lactamas"/>
</dbReference>
<dbReference type="InterPro" id="IPR001763">
    <property type="entry name" value="Rhodanese-like_dom"/>
</dbReference>
<dbReference type="GO" id="GO:0016787">
    <property type="term" value="F:hydrolase activity"/>
    <property type="evidence" value="ECO:0007669"/>
    <property type="project" value="UniProtKB-KW"/>
</dbReference>
<evidence type="ECO:0000259" key="3">
    <source>
        <dbReference type="PROSITE" id="PS50206"/>
    </source>
</evidence>
<keyword evidence="4" id="KW-0378">Hydrolase</keyword>
<feature type="domain" description="Rhodanese" evidence="3">
    <location>
        <begin position="453"/>
        <end position="541"/>
    </location>
</feature>
<dbReference type="CDD" id="cd00158">
    <property type="entry name" value="RHOD"/>
    <property type="match status" value="2"/>
</dbReference>
<dbReference type="GO" id="GO:0006749">
    <property type="term" value="P:glutathione metabolic process"/>
    <property type="evidence" value="ECO:0007669"/>
    <property type="project" value="InterPro"/>
</dbReference>
<evidence type="ECO:0000256" key="1">
    <source>
        <dbReference type="ARBA" id="ARBA00022723"/>
    </source>
</evidence>
<dbReference type="GO" id="GO:0070813">
    <property type="term" value="P:hydrogen sulfide metabolic process"/>
    <property type="evidence" value="ECO:0007669"/>
    <property type="project" value="TreeGrafter"/>
</dbReference>
<dbReference type="PANTHER" id="PTHR43084">
    <property type="entry name" value="PERSULFIDE DIOXYGENASE ETHE1"/>
    <property type="match status" value="1"/>
</dbReference>
<evidence type="ECO:0000313" key="5">
    <source>
        <dbReference type="Proteomes" id="UP000320390"/>
    </source>
</evidence>
<feature type="domain" description="Rhodanese" evidence="3">
    <location>
        <begin position="586"/>
        <end position="677"/>
    </location>
</feature>
<dbReference type="InterPro" id="IPR044528">
    <property type="entry name" value="POD-like_MBL-fold"/>
</dbReference>
<feature type="compositionally biased region" description="Low complexity" evidence="2">
    <location>
        <begin position="685"/>
        <end position="713"/>
    </location>
</feature>
<gene>
    <name evidence="4" type="primary">blh_3</name>
    <name evidence="4" type="ORF">Poly30_46770</name>
</gene>
<dbReference type="SMART" id="SM00849">
    <property type="entry name" value="Lactamase_B"/>
    <property type="match status" value="1"/>
</dbReference>
<dbReference type="PROSITE" id="PS50206">
    <property type="entry name" value="RHODANESE_3"/>
    <property type="match status" value="3"/>
</dbReference>
<dbReference type="AlphaFoldDB" id="A0A518EYF2"/>
<dbReference type="PANTHER" id="PTHR43084:SF1">
    <property type="entry name" value="PERSULFIDE DIOXYGENASE ETHE1, MITOCHONDRIAL"/>
    <property type="match status" value="1"/>
</dbReference>
<evidence type="ECO:0000313" key="4">
    <source>
        <dbReference type="EMBL" id="QDV09120.1"/>
    </source>
</evidence>
<dbReference type="Gene3D" id="3.40.250.10">
    <property type="entry name" value="Rhodanese-like domain"/>
    <property type="match status" value="3"/>
</dbReference>
<protein>
    <submittedName>
        <fullName evidence="4">Beta-lactamase hydrolase-like protein</fullName>
        <ecNumber evidence="4">3.-.-.-</ecNumber>
    </submittedName>
</protein>
<dbReference type="Proteomes" id="UP000320390">
    <property type="component" value="Chromosome"/>
</dbReference>
<feature type="compositionally biased region" description="Basic residues" evidence="2">
    <location>
        <begin position="714"/>
        <end position="723"/>
    </location>
</feature>
<reference evidence="4 5" key="1">
    <citation type="submission" date="2019-02" db="EMBL/GenBank/DDBJ databases">
        <title>Deep-cultivation of Planctomycetes and their phenomic and genomic characterization uncovers novel biology.</title>
        <authorList>
            <person name="Wiegand S."/>
            <person name="Jogler M."/>
            <person name="Boedeker C."/>
            <person name="Pinto D."/>
            <person name="Vollmers J."/>
            <person name="Rivas-Marin E."/>
            <person name="Kohn T."/>
            <person name="Peeters S.H."/>
            <person name="Heuer A."/>
            <person name="Rast P."/>
            <person name="Oberbeckmann S."/>
            <person name="Bunk B."/>
            <person name="Jeske O."/>
            <person name="Meyerdierks A."/>
            <person name="Storesund J.E."/>
            <person name="Kallscheuer N."/>
            <person name="Luecker S."/>
            <person name="Lage O.M."/>
            <person name="Pohl T."/>
            <person name="Merkel B.J."/>
            <person name="Hornburger P."/>
            <person name="Mueller R.-W."/>
            <person name="Bruemmer F."/>
            <person name="Labrenz M."/>
            <person name="Spormann A.M."/>
            <person name="Op den Camp H."/>
            <person name="Overmann J."/>
            <person name="Amann R."/>
            <person name="Jetten M.S.M."/>
            <person name="Mascher T."/>
            <person name="Medema M.H."/>
            <person name="Devos D.P."/>
            <person name="Kaster A.-K."/>
            <person name="Ovreas L."/>
            <person name="Rohde M."/>
            <person name="Galperin M.Y."/>
            <person name="Jogler C."/>
        </authorList>
    </citation>
    <scope>NUCLEOTIDE SEQUENCE [LARGE SCALE GENOMIC DNA]</scope>
    <source>
        <strain evidence="4 5">Poly30</strain>
    </source>
</reference>
<feature type="compositionally biased region" description="Polar residues" evidence="2">
    <location>
        <begin position="13"/>
        <end position="22"/>
    </location>
</feature>
<dbReference type="GO" id="GO:0046872">
    <property type="term" value="F:metal ion binding"/>
    <property type="evidence" value="ECO:0007669"/>
    <property type="project" value="UniProtKB-KW"/>
</dbReference>
<name>A0A518EYF2_9BACT</name>
<dbReference type="EC" id="3.-.-.-" evidence="4"/>
<dbReference type="InterPro" id="IPR036866">
    <property type="entry name" value="RibonucZ/Hydroxyglut_hydro"/>
</dbReference>
<accession>A0A518EYF2</accession>
<feature type="region of interest" description="Disordered" evidence="2">
    <location>
        <begin position="681"/>
        <end position="723"/>
    </location>
</feature>
<evidence type="ECO:0000256" key="2">
    <source>
        <dbReference type="SAM" id="MobiDB-lite"/>
    </source>
</evidence>